<name>A0AAP5EYE3_9BURK</name>
<organism evidence="2 4">
    <name type="scientific">Paraburkholderia madseniana</name>
    <dbReference type="NCBI Taxonomy" id="2599607"/>
    <lineage>
        <taxon>Bacteria</taxon>
        <taxon>Pseudomonadati</taxon>
        <taxon>Pseudomonadota</taxon>
        <taxon>Betaproteobacteria</taxon>
        <taxon>Burkholderiales</taxon>
        <taxon>Burkholderiaceae</taxon>
        <taxon>Paraburkholderia</taxon>
    </lineage>
</organism>
<dbReference type="Proteomes" id="UP001209412">
    <property type="component" value="Unassembled WGS sequence"/>
</dbReference>
<evidence type="ECO:0000313" key="2">
    <source>
        <dbReference type="EMBL" id="MDQ6411890.1"/>
    </source>
</evidence>
<keyword evidence="3" id="KW-1185">Reference proteome</keyword>
<comment type="caution">
    <text evidence="2">The sequence shown here is derived from an EMBL/GenBank/DDBJ whole genome shotgun (WGS) entry which is preliminary data.</text>
</comment>
<proteinExistence type="predicted"/>
<dbReference type="Proteomes" id="UP001242288">
    <property type="component" value="Unassembled WGS sequence"/>
</dbReference>
<sequence length="80" mass="9290">MIQHFKSDLARTWNAWCLTAASMRNSGSDIASPLLLPARALWIDPLDRSGTFLARIFIQKGTQLYFAIYRNLLFYKETHR</sequence>
<evidence type="ECO:0000313" key="4">
    <source>
        <dbReference type="Proteomes" id="UP001242288"/>
    </source>
</evidence>
<protein>
    <submittedName>
        <fullName evidence="2">Uncharacterized protein</fullName>
    </submittedName>
</protein>
<gene>
    <name evidence="2" type="ORF">NIE36_32610</name>
    <name evidence="1" type="ORF">OSB80_32675</name>
</gene>
<dbReference type="RefSeq" id="WP_266260843.1">
    <property type="nucleotide sequence ID" value="NZ_JAMXWF010000036.1"/>
</dbReference>
<dbReference type="EMBL" id="JAPKHW010000036">
    <property type="protein sequence ID" value="MCX4150073.1"/>
    <property type="molecule type" value="Genomic_DNA"/>
</dbReference>
<dbReference type="EMBL" id="JAMXWF010000036">
    <property type="protein sequence ID" value="MDQ6411890.1"/>
    <property type="molecule type" value="Genomic_DNA"/>
</dbReference>
<evidence type="ECO:0000313" key="3">
    <source>
        <dbReference type="Proteomes" id="UP001209412"/>
    </source>
</evidence>
<dbReference type="AlphaFoldDB" id="A0AAP5EYE3"/>
<reference evidence="2" key="1">
    <citation type="submission" date="2022-06" db="EMBL/GenBank/DDBJ databases">
        <title>PHB producers.</title>
        <authorList>
            <person name="Besaury L."/>
        </authorList>
    </citation>
    <scope>NUCLEOTIDE SEQUENCE</scope>
    <source>
        <strain evidence="2 3">SEWS6</strain>
    </source>
</reference>
<accession>A0AAP5EYE3</accession>
<evidence type="ECO:0000313" key="1">
    <source>
        <dbReference type="EMBL" id="MCX4150073.1"/>
    </source>
</evidence>